<feature type="domain" description="Glycosyltransferase subfamily 4-like N-terminal" evidence="4">
    <location>
        <begin position="15"/>
        <end position="182"/>
    </location>
</feature>
<dbReference type="GO" id="GO:1901137">
    <property type="term" value="P:carbohydrate derivative biosynthetic process"/>
    <property type="evidence" value="ECO:0007669"/>
    <property type="project" value="UniProtKB-ARBA"/>
</dbReference>
<dbReference type="Pfam" id="PF13439">
    <property type="entry name" value="Glyco_transf_4"/>
    <property type="match status" value="1"/>
</dbReference>
<comment type="caution">
    <text evidence="5">The sequence shown here is derived from an EMBL/GenBank/DDBJ whole genome shotgun (WGS) entry which is preliminary data.</text>
</comment>
<evidence type="ECO:0000256" key="1">
    <source>
        <dbReference type="ARBA" id="ARBA00022676"/>
    </source>
</evidence>
<dbReference type="AlphaFoldDB" id="A0A9X3NIQ3"/>
<dbReference type="Pfam" id="PF13692">
    <property type="entry name" value="Glyco_trans_1_4"/>
    <property type="match status" value="1"/>
</dbReference>
<keyword evidence="6" id="KW-1185">Reference proteome</keyword>
<dbReference type="CDD" id="cd03801">
    <property type="entry name" value="GT4_PimA-like"/>
    <property type="match status" value="1"/>
</dbReference>
<keyword evidence="1" id="KW-0328">Glycosyltransferase</keyword>
<protein>
    <submittedName>
        <fullName evidence="5">Glycosyltransferase family 4 protein</fullName>
    </submittedName>
</protein>
<gene>
    <name evidence="5" type="ORF">LG943_05580</name>
</gene>
<evidence type="ECO:0000256" key="3">
    <source>
        <dbReference type="SAM" id="MobiDB-lite"/>
    </source>
</evidence>
<dbReference type="InterPro" id="IPR028098">
    <property type="entry name" value="Glyco_trans_4-like_N"/>
</dbReference>
<proteinExistence type="predicted"/>
<name>A0A9X3NIQ3_9ACTN</name>
<evidence type="ECO:0000313" key="5">
    <source>
        <dbReference type="EMBL" id="MDA0563800.1"/>
    </source>
</evidence>
<dbReference type="EMBL" id="JAJAQC010000007">
    <property type="protein sequence ID" value="MDA0563800.1"/>
    <property type="molecule type" value="Genomic_DNA"/>
</dbReference>
<evidence type="ECO:0000313" key="6">
    <source>
        <dbReference type="Proteomes" id="UP001140076"/>
    </source>
</evidence>
<dbReference type="PANTHER" id="PTHR45947">
    <property type="entry name" value="SULFOQUINOVOSYL TRANSFERASE SQD2"/>
    <property type="match status" value="1"/>
</dbReference>
<dbReference type="PANTHER" id="PTHR45947:SF3">
    <property type="entry name" value="SULFOQUINOVOSYL TRANSFERASE SQD2"/>
    <property type="match status" value="1"/>
</dbReference>
<evidence type="ECO:0000256" key="2">
    <source>
        <dbReference type="ARBA" id="ARBA00022679"/>
    </source>
</evidence>
<reference evidence="5" key="1">
    <citation type="submission" date="2021-10" db="EMBL/GenBank/DDBJ databases">
        <title>Streptomonospora sp. nov., isolated from mangrove soil.</title>
        <authorList>
            <person name="Chen X."/>
            <person name="Ge X."/>
            <person name="Liu W."/>
        </authorList>
    </citation>
    <scope>NUCLEOTIDE SEQUENCE</scope>
    <source>
        <strain evidence="5">S1-112</strain>
    </source>
</reference>
<accession>A0A9X3NIQ3</accession>
<dbReference type="Gene3D" id="3.40.50.2000">
    <property type="entry name" value="Glycogen Phosphorylase B"/>
    <property type="match status" value="2"/>
</dbReference>
<evidence type="ECO:0000259" key="4">
    <source>
        <dbReference type="Pfam" id="PF13439"/>
    </source>
</evidence>
<dbReference type="RefSeq" id="WP_270071086.1">
    <property type="nucleotide sequence ID" value="NZ_JAJAQC010000007.1"/>
</dbReference>
<dbReference type="SUPFAM" id="SSF53756">
    <property type="entry name" value="UDP-Glycosyltransferase/glycogen phosphorylase"/>
    <property type="match status" value="1"/>
</dbReference>
<dbReference type="GO" id="GO:0016758">
    <property type="term" value="F:hexosyltransferase activity"/>
    <property type="evidence" value="ECO:0007669"/>
    <property type="project" value="TreeGrafter"/>
</dbReference>
<feature type="region of interest" description="Disordered" evidence="3">
    <location>
        <begin position="390"/>
        <end position="413"/>
    </location>
</feature>
<keyword evidence="2" id="KW-0808">Transferase</keyword>
<organism evidence="5 6">
    <name type="scientific">Streptomonospora mangrovi</name>
    <dbReference type="NCBI Taxonomy" id="2883123"/>
    <lineage>
        <taxon>Bacteria</taxon>
        <taxon>Bacillati</taxon>
        <taxon>Actinomycetota</taxon>
        <taxon>Actinomycetes</taxon>
        <taxon>Streptosporangiales</taxon>
        <taxon>Nocardiopsidaceae</taxon>
        <taxon>Streptomonospora</taxon>
    </lineage>
</organism>
<sequence length="413" mass="43341">MPHALLLTPWYPPSPGGAETYARRLFLHTREYGWTTTVATDGRAAPPPGAAPADHPGVLRLTRYADQLADPRRVAWRSMQFAVLDELAEAAAGAAAPDIVHANSIETAVLGRMIADHHDVPLVATIHEHAPQAAAYGRGRTRLAFRRLAPDAVIAPSGFYRDRALAEGVPADRVHLIEHGVEAPAAAPPRPPDGHGPGWGLPADSWVALSVGRIYRPKGTLELVRAAAAARAALPRLRVVVVGPDGPSDYARHVRAEARRLGLADTVVFAGPHPPDTMARVLARADAVVAPSLTEGFGLAVAEAMGLGRPVVAAAVGGLADMVTDGRDGLLVPPGDVGALAAALVRLAGDPDLAARLGAAARRTVLRRYTVVRMAAQTAAVYDRLTGAGPRTARRDVHRHRTAPLPQPTGESA</sequence>
<dbReference type="InterPro" id="IPR050194">
    <property type="entry name" value="Glycosyltransferase_grp1"/>
</dbReference>
<dbReference type="Proteomes" id="UP001140076">
    <property type="component" value="Unassembled WGS sequence"/>
</dbReference>